<keyword evidence="3" id="KW-1185">Reference proteome</keyword>
<feature type="region of interest" description="Disordered" evidence="1">
    <location>
        <begin position="1"/>
        <end position="26"/>
    </location>
</feature>
<evidence type="ECO:0000313" key="2">
    <source>
        <dbReference type="EMBL" id="CCA75287.1"/>
    </source>
</evidence>
<accession>G4TVE4</accession>
<protein>
    <submittedName>
        <fullName evidence="2">Uncharacterized protein</fullName>
    </submittedName>
</protein>
<dbReference type="InParanoid" id="G4TVE4"/>
<dbReference type="GO" id="GO:0016810">
    <property type="term" value="F:hydrolase activity, acting on carbon-nitrogen (but not peptide) bonds"/>
    <property type="evidence" value="ECO:0007669"/>
    <property type="project" value="InterPro"/>
</dbReference>
<dbReference type="AlphaFoldDB" id="G4TVE4"/>
<comment type="caution">
    <text evidence="2">The sequence shown here is derived from an EMBL/GenBank/DDBJ whole genome shotgun (WGS) entry which is preliminary data.</text>
</comment>
<name>G4TVE4_SERID</name>
<dbReference type="Proteomes" id="UP000007148">
    <property type="component" value="Unassembled WGS sequence"/>
</dbReference>
<evidence type="ECO:0000256" key="1">
    <source>
        <dbReference type="SAM" id="MobiDB-lite"/>
    </source>
</evidence>
<reference evidence="2 3" key="1">
    <citation type="journal article" date="2011" name="PLoS Pathog.">
        <title>Endophytic Life Strategies Decoded by Genome and Transcriptome Analyses of the Mutualistic Root Symbiont Piriformospora indica.</title>
        <authorList>
            <person name="Zuccaro A."/>
            <person name="Lahrmann U."/>
            <person name="Guldener U."/>
            <person name="Langen G."/>
            <person name="Pfiffi S."/>
            <person name="Biedenkopf D."/>
            <person name="Wong P."/>
            <person name="Samans B."/>
            <person name="Grimm C."/>
            <person name="Basiewicz M."/>
            <person name="Murat C."/>
            <person name="Martin F."/>
            <person name="Kogel K.H."/>
        </authorList>
    </citation>
    <scope>NUCLEOTIDE SEQUENCE [LARGE SCALE GENOMIC DNA]</scope>
    <source>
        <strain evidence="2 3">DSM 11827</strain>
    </source>
</reference>
<gene>
    <name evidence="2" type="ORF">PIIN_09271</name>
</gene>
<dbReference type="Gene3D" id="2.30.40.10">
    <property type="entry name" value="Urease, subunit C, domain 1"/>
    <property type="match status" value="1"/>
</dbReference>
<sequence>MANTQNDAHQGSDEPHHPCISPPETPYPNGILFRQVSVIDGEETEGATRLRADVLINDGVISAIHRHEAAETSPEADLCDTDIYGDEEILKVDASGLVLCPHVATSSTSISTTVLRQDKGQVVLLTDILSEMARPSRVLPGMICLGTQKRSHVTVTILTDSTATDQNNLMSRHGGQELRVYLS</sequence>
<dbReference type="EMBL" id="CAFZ01000425">
    <property type="protein sequence ID" value="CCA75287.1"/>
    <property type="molecule type" value="Genomic_DNA"/>
</dbReference>
<proteinExistence type="predicted"/>
<organism evidence="2 3">
    <name type="scientific">Serendipita indica (strain DSM 11827)</name>
    <name type="common">Root endophyte fungus</name>
    <name type="synonym">Piriformospora indica</name>
    <dbReference type="NCBI Taxonomy" id="1109443"/>
    <lineage>
        <taxon>Eukaryota</taxon>
        <taxon>Fungi</taxon>
        <taxon>Dikarya</taxon>
        <taxon>Basidiomycota</taxon>
        <taxon>Agaricomycotina</taxon>
        <taxon>Agaricomycetes</taxon>
        <taxon>Sebacinales</taxon>
        <taxon>Serendipitaceae</taxon>
        <taxon>Serendipita</taxon>
    </lineage>
</organism>
<evidence type="ECO:0000313" key="3">
    <source>
        <dbReference type="Proteomes" id="UP000007148"/>
    </source>
</evidence>
<dbReference type="HOGENOM" id="CLU_1475707_0_0_1"/>
<dbReference type="InterPro" id="IPR011059">
    <property type="entry name" value="Metal-dep_hydrolase_composite"/>
</dbReference>